<dbReference type="RefSeq" id="WP_006333895.1">
    <property type="nucleotide sequence ID" value="NZ_BAHC01000118.1"/>
</dbReference>
<comment type="similarity">
    <text evidence="1">Belongs to the AB hydrolase superfamily.</text>
</comment>
<dbReference type="SUPFAM" id="SSF53474">
    <property type="entry name" value="alpha/beta-Hydrolases"/>
    <property type="match status" value="1"/>
</dbReference>
<dbReference type="EMBL" id="BAHC01000118">
    <property type="protein sequence ID" value="GAB90812.1"/>
    <property type="molecule type" value="Genomic_DNA"/>
</dbReference>
<dbReference type="InterPro" id="IPR029058">
    <property type="entry name" value="AB_hydrolase_fold"/>
</dbReference>
<comment type="caution">
    <text evidence="4">The sequence shown here is derived from an EMBL/GenBank/DDBJ whole genome shotgun (WGS) entry which is preliminary data.</text>
</comment>
<dbReference type="OrthoDB" id="5902829at2"/>
<evidence type="ECO:0000313" key="4">
    <source>
        <dbReference type="EMBL" id="GAB90812.1"/>
    </source>
</evidence>
<dbReference type="STRING" id="1108045.GORHZ_118_00280"/>
<dbReference type="Gene3D" id="1.10.10.800">
    <property type="match status" value="1"/>
</dbReference>
<evidence type="ECO:0000313" key="5">
    <source>
        <dbReference type="Proteomes" id="UP000008363"/>
    </source>
</evidence>
<sequence length="304" mass="32199">MTAPCTDDVTFTSHGMRCAAWHVRATSDDLSHDGLRPCVVIAHGFGGTRDTALMDFAEGFAAAGIDSFVFDYRTFGASEGTPRQVVSYQMQRQDYRAAIDAARRMRGVDPERIAVWGTSYSGGHVMAVAADDPRIAAVVSLVPAPDGVAAVAEIARYAGPVAPLKLVAHGLRDAFSTMTGSAPHRIPLAAKPGSVAIIATPGALESYEAIGGPTWRNDVCARTSLEVAFNRPTTQASKIRCPMLVQIGSQDQVASPGAARKAARRAGGPTTVLEYPVDHFDVYAGAWQAKVLADEVDFLVRVLA</sequence>
<dbReference type="GO" id="GO:0052689">
    <property type="term" value="F:carboxylic ester hydrolase activity"/>
    <property type="evidence" value="ECO:0007669"/>
    <property type="project" value="UniProtKB-ARBA"/>
</dbReference>
<dbReference type="AlphaFoldDB" id="K6WF88"/>
<keyword evidence="5" id="KW-1185">Reference proteome</keyword>
<feature type="domain" description="Serine aminopeptidase S33" evidence="3">
    <location>
        <begin position="36"/>
        <end position="269"/>
    </location>
</feature>
<evidence type="ECO:0000256" key="2">
    <source>
        <dbReference type="ARBA" id="ARBA00022801"/>
    </source>
</evidence>
<reference evidence="4 5" key="1">
    <citation type="submission" date="2012-08" db="EMBL/GenBank/DDBJ databases">
        <title>Whole genome shotgun sequence of Gordonia rhizosphera NBRC 16068.</title>
        <authorList>
            <person name="Takarada H."/>
            <person name="Isaki S."/>
            <person name="Hosoyama A."/>
            <person name="Tsuchikane K."/>
            <person name="Katsumata H."/>
            <person name="Baba S."/>
            <person name="Ohji S."/>
            <person name="Yamazaki S."/>
            <person name="Fujita N."/>
        </authorList>
    </citation>
    <scope>NUCLEOTIDE SEQUENCE [LARGE SCALE GENOMIC DNA]</scope>
    <source>
        <strain evidence="4 5">NBRC 16068</strain>
    </source>
</reference>
<proteinExistence type="inferred from homology"/>
<gene>
    <name evidence="4" type="ORF">GORHZ_118_00280</name>
</gene>
<evidence type="ECO:0000256" key="1">
    <source>
        <dbReference type="ARBA" id="ARBA00008645"/>
    </source>
</evidence>
<dbReference type="Pfam" id="PF12146">
    <property type="entry name" value="Hydrolase_4"/>
    <property type="match status" value="1"/>
</dbReference>
<keyword evidence="2" id="KW-0378">Hydrolase</keyword>
<protein>
    <recommendedName>
        <fullName evidence="3">Serine aminopeptidase S33 domain-containing protein</fullName>
    </recommendedName>
</protein>
<dbReference type="InterPro" id="IPR022742">
    <property type="entry name" value="Hydrolase_4"/>
</dbReference>
<accession>K6WF88</accession>
<dbReference type="PANTHER" id="PTHR22946">
    <property type="entry name" value="DIENELACTONE HYDROLASE DOMAIN-CONTAINING PROTEIN-RELATED"/>
    <property type="match status" value="1"/>
</dbReference>
<dbReference type="PANTHER" id="PTHR22946:SF9">
    <property type="entry name" value="POLYKETIDE TRANSFERASE AF380"/>
    <property type="match status" value="1"/>
</dbReference>
<name>K6WF88_9ACTN</name>
<dbReference type="Gene3D" id="3.40.50.1820">
    <property type="entry name" value="alpha/beta hydrolase"/>
    <property type="match status" value="1"/>
</dbReference>
<evidence type="ECO:0000259" key="3">
    <source>
        <dbReference type="Pfam" id="PF12146"/>
    </source>
</evidence>
<dbReference type="InterPro" id="IPR050261">
    <property type="entry name" value="FrsA_esterase"/>
</dbReference>
<dbReference type="Proteomes" id="UP000008363">
    <property type="component" value="Unassembled WGS sequence"/>
</dbReference>
<dbReference type="eggNOG" id="COG1073">
    <property type="taxonomic scope" value="Bacteria"/>
</dbReference>
<organism evidence="4 5">
    <name type="scientific">Gordonia rhizosphera NBRC 16068</name>
    <dbReference type="NCBI Taxonomy" id="1108045"/>
    <lineage>
        <taxon>Bacteria</taxon>
        <taxon>Bacillati</taxon>
        <taxon>Actinomycetota</taxon>
        <taxon>Actinomycetes</taxon>
        <taxon>Mycobacteriales</taxon>
        <taxon>Gordoniaceae</taxon>
        <taxon>Gordonia</taxon>
    </lineage>
</organism>